<dbReference type="Pfam" id="PF13087">
    <property type="entry name" value="AAA_12"/>
    <property type="match status" value="1"/>
</dbReference>
<name>A0A6P8CAU1_PUNGR</name>
<sequence length="152" mass="17137">MRKFSSGAHFSRSLFKRLSSLGKLKHPLNVQYRMHLSISCFPNQIFDSGQIHDGLNVKHESYTKQYLSDQISGSYSFINVSEGGKERKKNRPSLRNLVQAAAALRILDNLYEAWSLSSKEKLSVGIRPPYAGISGFQFLGRCRPTFPAAEIL</sequence>
<gene>
    <name evidence="3" type="primary">LOC116193611</name>
</gene>
<dbReference type="AlphaFoldDB" id="A0A6P8CAU1"/>
<evidence type="ECO:0000313" key="3">
    <source>
        <dbReference type="RefSeq" id="XP_031378213.1"/>
    </source>
</evidence>
<reference evidence="3" key="2">
    <citation type="submission" date="2025-08" db="UniProtKB">
        <authorList>
            <consortium name="RefSeq"/>
        </authorList>
    </citation>
    <scope>IDENTIFICATION</scope>
    <source>
        <tissue evidence="3">Leaf</tissue>
    </source>
</reference>
<dbReference type="InterPro" id="IPR041679">
    <property type="entry name" value="DNA2/NAM7-like_C"/>
</dbReference>
<dbReference type="Proteomes" id="UP000515151">
    <property type="component" value="Chromosome 2"/>
</dbReference>
<dbReference type="InterPro" id="IPR027417">
    <property type="entry name" value="P-loop_NTPase"/>
</dbReference>
<proteinExistence type="predicted"/>
<organism evidence="2 3">
    <name type="scientific">Punica granatum</name>
    <name type="common">Pomegranate</name>
    <dbReference type="NCBI Taxonomy" id="22663"/>
    <lineage>
        <taxon>Eukaryota</taxon>
        <taxon>Viridiplantae</taxon>
        <taxon>Streptophyta</taxon>
        <taxon>Embryophyta</taxon>
        <taxon>Tracheophyta</taxon>
        <taxon>Spermatophyta</taxon>
        <taxon>Magnoliopsida</taxon>
        <taxon>eudicotyledons</taxon>
        <taxon>Gunneridae</taxon>
        <taxon>Pentapetalae</taxon>
        <taxon>rosids</taxon>
        <taxon>malvids</taxon>
        <taxon>Myrtales</taxon>
        <taxon>Lythraceae</taxon>
        <taxon>Punica</taxon>
    </lineage>
</organism>
<evidence type="ECO:0000259" key="1">
    <source>
        <dbReference type="Pfam" id="PF13087"/>
    </source>
</evidence>
<dbReference type="GeneID" id="116193611"/>
<dbReference type="PANTHER" id="PTHR21529:SF4">
    <property type="entry name" value="TPR AND ANKYRIN REPEAT-CONTAINING PROTEIN 1"/>
    <property type="match status" value="1"/>
</dbReference>
<dbReference type="PANTHER" id="PTHR21529">
    <property type="entry name" value="MAMMARY TURMOR VIRUS RECEPTOR HOMOLOG 1, 2 MTVR1, 2"/>
    <property type="match status" value="1"/>
</dbReference>
<dbReference type="InterPro" id="IPR039904">
    <property type="entry name" value="TRANK1"/>
</dbReference>
<accession>A0A6P8CAU1</accession>
<dbReference type="OrthoDB" id="1431149at2759"/>
<dbReference type="Gene3D" id="3.40.50.300">
    <property type="entry name" value="P-loop containing nucleotide triphosphate hydrolases"/>
    <property type="match status" value="1"/>
</dbReference>
<feature type="domain" description="DNA2/NAM7 helicase-like C-terminal" evidence="1">
    <location>
        <begin position="11"/>
        <end position="130"/>
    </location>
</feature>
<reference evidence="2" key="1">
    <citation type="journal article" date="2020" name="Plant Biotechnol. J.">
        <title>The pomegranate (Punica granatum L.) draft genome dissects genetic divergence between soft- and hard-seeded cultivars.</title>
        <authorList>
            <person name="Luo X."/>
            <person name="Li H."/>
            <person name="Wu Z."/>
            <person name="Yao W."/>
            <person name="Zhao P."/>
            <person name="Cao D."/>
            <person name="Yu H."/>
            <person name="Li K."/>
            <person name="Poudel K."/>
            <person name="Zhao D."/>
            <person name="Zhang F."/>
            <person name="Xia X."/>
            <person name="Chen L."/>
            <person name="Wang Q."/>
            <person name="Jing D."/>
            <person name="Cao S."/>
        </authorList>
    </citation>
    <scope>NUCLEOTIDE SEQUENCE [LARGE SCALE GENOMIC DNA]</scope>
    <source>
        <strain evidence="2">cv. Tunisia</strain>
    </source>
</reference>
<dbReference type="RefSeq" id="XP_031378213.1">
    <property type="nucleotide sequence ID" value="XM_031522353.1"/>
</dbReference>
<protein>
    <submittedName>
        <fullName evidence="3">ATP-dependent helicase NAM7-like</fullName>
    </submittedName>
</protein>
<keyword evidence="2" id="KW-1185">Reference proteome</keyword>
<evidence type="ECO:0000313" key="2">
    <source>
        <dbReference type="Proteomes" id="UP000515151"/>
    </source>
</evidence>